<reference evidence="8 9" key="1">
    <citation type="submission" date="2019-09" db="EMBL/GenBank/DDBJ databases">
        <title>Goodfellowia gen. nov., a new genus of the Pseudonocardineae related to Actinoalloteichus, containing Goodfellowia coeruleoviolacea gen. nov., comb. nov. gen. nov., comb. nov.</title>
        <authorList>
            <person name="Labeda D."/>
        </authorList>
    </citation>
    <scope>NUCLEOTIDE SEQUENCE [LARGE SCALE GENOMIC DNA]</scope>
    <source>
        <strain evidence="8 9">AN110305</strain>
    </source>
</reference>
<comment type="function">
    <text evidence="6">Quinone reductase that provides resistance to thiol-specific stress caused by electrophilic quinones.</text>
</comment>
<organism evidence="8 9">
    <name type="scientific">Solihabitans fulvus</name>
    <dbReference type="NCBI Taxonomy" id="1892852"/>
    <lineage>
        <taxon>Bacteria</taxon>
        <taxon>Bacillati</taxon>
        <taxon>Actinomycetota</taxon>
        <taxon>Actinomycetes</taxon>
        <taxon>Pseudonocardiales</taxon>
        <taxon>Pseudonocardiaceae</taxon>
        <taxon>Solihabitans</taxon>
    </lineage>
</organism>
<dbReference type="GO" id="GO:0010181">
    <property type="term" value="F:FMN binding"/>
    <property type="evidence" value="ECO:0007669"/>
    <property type="project" value="UniProtKB-UniRule"/>
</dbReference>
<dbReference type="HAMAP" id="MF_01216">
    <property type="entry name" value="Azoreductase_type1"/>
    <property type="match status" value="1"/>
</dbReference>
<dbReference type="Gene3D" id="3.40.50.360">
    <property type="match status" value="1"/>
</dbReference>
<keyword evidence="2 6" id="KW-0288">FMN</keyword>
<dbReference type="Pfam" id="PF02525">
    <property type="entry name" value="Flavodoxin_2"/>
    <property type="match status" value="1"/>
</dbReference>
<keyword evidence="4 6" id="KW-0520">NAD</keyword>
<dbReference type="InterPro" id="IPR029039">
    <property type="entry name" value="Flavoprotein-like_sf"/>
</dbReference>
<evidence type="ECO:0000256" key="2">
    <source>
        <dbReference type="ARBA" id="ARBA00022643"/>
    </source>
</evidence>
<dbReference type="InterPro" id="IPR003680">
    <property type="entry name" value="Flavodoxin_fold"/>
</dbReference>
<sequence>MPNLLHLDASIRQEKSVSREVSAAFAAQWREVNPEGGYTYRDLGLHPVPHVDLAHHQGQHVAPDERSAEQRASWAITEPLVAEVRWADVILLGLPMYNYAIPSSVKAWIDRISIHAHFADRVTGRGVLTGTRVVVASARGGSYAPGTPRAGLDFQEPYLRGVFGTIGLGEHLQFVHTEMTMAGEIPELAEFRTFAANSLANAHRTVRELAAAEPIEATA</sequence>
<dbReference type="GO" id="GO:0016655">
    <property type="term" value="F:oxidoreductase activity, acting on NAD(P)H, quinone or similar compound as acceptor"/>
    <property type="evidence" value="ECO:0007669"/>
    <property type="project" value="InterPro"/>
</dbReference>
<dbReference type="EC" id="1.6.5.-" evidence="6"/>
<evidence type="ECO:0000256" key="1">
    <source>
        <dbReference type="ARBA" id="ARBA00022630"/>
    </source>
</evidence>
<comment type="similarity">
    <text evidence="6">Belongs to the azoreductase type 1 family.</text>
</comment>
<feature type="binding site" evidence="6">
    <location>
        <position position="10"/>
    </location>
    <ligand>
        <name>FMN</name>
        <dbReference type="ChEBI" id="CHEBI:58210"/>
    </ligand>
</feature>
<dbReference type="RefSeq" id="WP_149850718.1">
    <property type="nucleotide sequence ID" value="NZ_VUOB01000029.1"/>
</dbReference>
<dbReference type="InterPro" id="IPR023048">
    <property type="entry name" value="NADH:quinone_OxRdtase_FMN_depd"/>
</dbReference>
<keyword evidence="3 6" id="KW-0560">Oxidoreductase</keyword>
<dbReference type="EC" id="1.7.1.17" evidence="6"/>
<dbReference type="EMBL" id="VUOB01000029">
    <property type="protein sequence ID" value="KAA2261315.1"/>
    <property type="molecule type" value="Genomic_DNA"/>
</dbReference>
<keyword evidence="1 6" id="KW-0285">Flavoprotein</keyword>
<comment type="function">
    <text evidence="6">Also exhibits azoreductase activity. Catalyzes the reductive cleavage of the azo bond in aromatic azo compounds to the corresponding amines.</text>
</comment>
<dbReference type="GO" id="GO:0009055">
    <property type="term" value="F:electron transfer activity"/>
    <property type="evidence" value="ECO:0007669"/>
    <property type="project" value="UniProtKB-UniRule"/>
</dbReference>
<comment type="subunit">
    <text evidence="6">Homodimer.</text>
</comment>
<comment type="catalytic activity">
    <reaction evidence="6">
        <text>2 a quinone + NADH + H(+) = 2 a 1,4-benzosemiquinone + NAD(+)</text>
        <dbReference type="Rhea" id="RHEA:65952"/>
        <dbReference type="ChEBI" id="CHEBI:15378"/>
        <dbReference type="ChEBI" id="CHEBI:57540"/>
        <dbReference type="ChEBI" id="CHEBI:57945"/>
        <dbReference type="ChEBI" id="CHEBI:132124"/>
        <dbReference type="ChEBI" id="CHEBI:134225"/>
    </reaction>
</comment>
<dbReference type="GO" id="GO:0016652">
    <property type="term" value="F:oxidoreductase activity, acting on NAD(P)H as acceptor"/>
    <property type="evidence" value="ECO:0007669"/>
    <property type="project" value="UniProtKB-UniRule"/>
</dbReference>
<evidence type="ECO:0000256" key="4">
    <source>
        <dbReference type="ARBA" id="ARBA00023027"/>
    </source>
</evidence>
<feature type="binding site" evidence="6">
    <location>
        <begin position="16"/>
        <end position="18"/>
    </location>
    <ligand>
        <name>FMN</name>
        <dbReference type="ChEBI" id="CHEBI:58210"/>
    </ligand>
</feature>
<gene>
    <name evidence="6" type="primary">azoR</name>
    <name evidence="8" type="ORF">F0L68_17880</name>
</gene>
<dbReference type="PANTHER" id="PTHR43741">
    <property type="entry name" value="FMN-DEPENDENT NADH-AZOREDUCTASE 1"/>
    <property type="match status" value="1"/>
</dbReference>
<comment type="catalytic activity">
    <reaction evidence="5">
        <text>N,N-dimethyl-1,4-phenylenediamine + anthranilate + 2 NAD(+) = 2-(4-dimethylaminophenyl)diazenylbenzoate + 2 NADH + 2 H(+)</text>
        <dbReference type="Rhea" id="RHEA:55872"/>
        <dbReference type="ChEBI" id="CHEBI:15378"/>
        <dbReference type="ChEBI" id="CHEBI:15783"/>
        <dbReference type="ChEBI" id="CHEBI:16567"/>
        <dbReference type="ChEBI" id="CHEBI:57540"/>
        <dbReference type="ChEBI" id="CHEBI:57945"/>
        <dbReference type="ChEBI" id="CHEBI:71579"/>
        <dbReference type="EC" id="1.7.1.17"/>
    </reaction>
    <physiologicalReaction direction="right-to-left" evidence="5">
        <dbReference type="Rhea" id="RHEA:55874"/>
    </physiologicalReaction>
</comment>
<evidence type="ECO:0000256" key="5">
    <source>
        <dbReference type="ARBA" id="ARBA00048542"/>
    </source>
</evidence>
<evidence type="ECO:0000256" key="6">
    <source>
        <dbReference type="HAMAP-Rule" id="MF_01216"/>
    </source>
</evidence>
<dbReference type="PANTHER" id="PTHR43741:SF4">
    <property type="entry name" value="FMN-DEPENDENT NADH:QUINONE OXIDOREDUCTASE"/>
    <property type="match status" value="1"/>
</dbReference>
<name>A0A5B2XDY8_9PSEU</name>
<comment type="caution">
    <text evidence="8">The sequence shown here is derived from an EMBL/GenBank/DDBJ whole genome shotgun (WGS) entry which is preliminary data.</text>
</comment>
<evidence type="ECO:0000259" key="7">
    <source>
        <dbReference type="Pfam" id="PF02525"/>
    </source>
</evidence>
<dbReference type="SUPFAM" id="SSF52218">
    <property type="entry name" value="Flavoproteins"/>
    <property type="match status" value="1"/>
</dbReference>
<evidence type="ECO:0000256" key="3">
    <source>
        <dbReference type="ARBA" id="ARBA00023002"/>
    </source>
</evidence>
<dbReference type="Proteomes" id="UP000323454">
    <property type="component" value="Unassembled WGS sequence"/>
</dbReference>
<evidence type="ECO:0000313" key="8">
    <source>
        <dbReference type="EMBL" id="KAA2261315.1"/>
    </source>
</evidence>
<dbReference type="OrthoDB" id="9805013at2"/>
<comment type="cofactor">
    <cofactor evidence="6">
        <name>FMN</name>
        <dbReference type="ChEBI" id="CHEBI:58210"/>
    </cofactor>
    <text evidence="6">Binds 1 FMN per subunit.</text>
</comment>
<evidence type="ECO:0000313" key="9">
    <source>
        <dbReference type="Proteomes" id="UP000323454"/>
    </source>
</evidence>
<comment type="caution">
    <text evidence="6">Lacks conserved residue(s) required for the propagation of feature annotation.</text>
</comment>
<keyword evidence="9" id="KW-1185">Reference proteome</keyword>
<reference evidence="8 9" key="2">
    <citation type="submission" date="2019-09" db="EMBL/GenBank/DDBJ databases">
        <authorList>
            <person name="Jin C."/>
        </authorList>
    </citation>
    <scope>NUCLEOTIDE SEQUENCE [LARGE SCALE GENOMIC DNA]</scope>
    <source>
        <strain evidence="8 9">AN110305</strain>
    </source>
</reference>
<accession>A0A5B2XDY8</accession>
<protein>
    <recommendedName>
        <fullName evidence="6">FMN dependent NADH:quinone oxidoreductase</fullName>
        <ecNumber evidence="6">1.6.5.-</ecNumber>
    </recommendedName>
    <alternativeName>
        <fullName evidence="6">Azo-dye reductase</fullName>
    </alternativeName>
    <alternativeName>
        <fullName evidence="6">FMN-dependent NADH-azo compound oxidoreductase</fullName>
    </alternativeName>
    <alternativeName>
        <fullName evidence="6">FMN-dependent NADH-azoreductase</fullName>
        <ecNumber evidence="6">1.7.1.17</ecNumber>
    </alternativeName>
</protein>
<dbReference type="InterPro" id="IPR050104">
    <property type="entry name" value="FMN-dep_NADH:Q_OxRdtase_AzoR1"/>
</dbReference>
<proteinExistence type="inferred from homology"/>
<feature type="domain" description="Flavodoxin-like fold" evidence="7">
    <location>
        <begin position="3"/>
        <end position="181"/>
    </location>
</feature>
<dbReference type="AlphaFoldDB" id="A0A5B2XDY8"/>